<dbReference type="Gene3D" id="3.40.50.1820">
    <property type="entry name" value="alpha/beta hydrolase"/>
    <property type="match status" value="1"/>
</dbReference>
<keyword evidence="8" id="KW-1133">Transmembrane helix</keyword>
<dbReference type="EC" id="3.3.2.9" evidence="6"/>
<feature type="transmembrane region" description="Helical" evidence="8">
    <location>
        <begin position="20"/>
        <end position="42"/>
    </location>
</feature>
<dbReference type="EMBL" id="CADEBD010000226">
    <property type="protein sequence ID" value="CAB3225824.1"/>
    <property type="molecule type" value="Genomic_DNA"/>
</dbReference>
<evidence type="ECO:0000256" key="4">
    <source>
        <dbReference type="ARBA" id="ARBA00022797"/>
    </source>
</evidence>
<dbReference type="Proteomes" id="UP000494256">
    <property type="component" value="Unassembled WGS sequence"/>
</dbReference>
<dbReference type="GO" id="GO:0033961">
    <property type="term" value="F:cis-stilbene-oxide hydrolase activity"/>
    <property type="evidence" value="ECO:0007669"/>
    <property type="project" value="UniProtKB-UniRule"/>
</dbReference>
<keyword evidence="5 6" id="KW-0378">Hydrolase</keyword>
<dbReference type="InterPro" id="IPR010497">
    <property type="entry name" value="Epoxide_hydro_N"/>
</dbReference>
<evidence type="ECO:0000313" key="10">
    <source>
        <dbReference type="EMBL" id="CAB3225824.1"/>
    </source>
</evidence>
<organism evidence="10 11">
    <name type="scientific">Arctia plantaginis</name>
    <name type="common">Wood tiger moth</name>
    <name type="synonym">Phalaena plantaginis</name>
    <dbReference type="NCBI Taxonomy" id="874455"/>
    <lineage>
        <taxon>Eukaryota</taxon>
        <taxon>Metazoa</taxon>
        <taxon>Ecdysozoa</taxon>
        <taxon>Arthropoda</taxon>
        <taxon>Hexapoda</taxon>
        <taxon>Insecta</taxon>
        <taxon>Pterygota</taxon>
        <taxon>Neoptera</taxon>
        <taxon>Endopterygota</taxon>
        <taxon>Lepidoptera</taxon>
        <taxon>Glossata</taxon>
        <taxon>Ditrysia</taxon>
        <taxon>Noctuoidea</taxon>
        <taxon>Erebidae</taxon>
        <taxon>Arctiinae</taxon>
        <taxon>Arctia</taxon>
    </lineage>
</organism>
<name>A0A8S0Z5W3_ARCPL</name>
<dbReference type="AlphaFoldDB" id="A0A8S0Z5W3"/>
<comment type="similarity">
    <text evidence="3 6">Belongs to the peptidase S33 family.</text>
</comment>
<proteinExistence type="inferred from homology"/>
<dbReference type="SUPFAM" id="SSF53474">
    <property type="entry name" value="alpha/beta-Hydrolases"/>
    <property type="match status" value="1"/>
</dbReference>
<comment type="subcellular location">
    <subcellularLocation>
        <location evidence="6">Endoplasmic reticulum membrane</location>
    </subcellularLocation>
    <subcellularLocation>
        <location evidence="2">Microsome membrane</location>
        <topology evidence="2">Single-pass membrane protein</topology>
    </subcellularLocation>
</comment>
<keyword evidence="6 8" id="KW-0472">Membrane</keyword>
<reference evidence="10 11" key="1">
    <citation type="submission" date="2020-04" db="EMBL/GenBank/DDBJ databases">
        <authorList>
            <person name="Wallbank WR R."/>
            <person name="Pardo Diaz C."/>
            <person name="Kozak K."/>
            <person name="Martin S."/>
            <person name="Jiggins C."/>
            <person name="Moest M."/>
            <person name="Warren A I."/>
            <person name="Byers J.R.P. K."/>
            <person name="Montejo-Kovacevich G."/>
            <person name="Yen C E."/>
        </authorList>
    </citation>
    <scope>NUCLEOTIDE SEQUENCE [LARGE SCALE GENOMIC DNA]</scope>
</reference>
<evidence type="ECO:0000256" key="5">
    <source>
        <dbReference type="ARBA" id="ARBA00022801"/>
    </source>
</evidence>
<keyword evidence="4 6" id="KW-0058">Aromatic hydrocarbons catabolism</keyword>
<evidence type="ECO:0000256" key="6">
    <source>
        <dbReference type="PIRNR" id="PIRNR001112"/>
    </source>
</evidence>
<keyword evidence="8" id="KW-0812">Transmembrane</keyword>
<feature type="active site" description="Proton acceptor" evidence="7">
    <location>
        <position position="451"/>
    </location>
</feature>
<dbReference type="OrthoDB" id="205993at2759"/>
<evidence type="ECO:0000256" key="7">
    <source>
        <dbReference type="PIRSR" id="PIRSR001112-1"/>
    </source>
</evidence>
<comment type="catalytic activity">
    <reaction evidence="6">
        <text>cis-stilbene oxide + H2O = (1R,2R)-hydrobenzoin</text>
        <dbReference type="Rhea" id="RHEA:23900"/>
        <dbReference type="ChEBI" id="CHEBI:15377"/>
        <dbReference type="ChEBI" id="CHEBI:50004"/>
        <dbReference type="ChEBI" id="CHEBI:50014"/>
        <dbReference type="EC" id="3.3.2.9"/>
    </reaction>
</comment>
<evidence type="ECO:0000259" key="9">
    <source>
        <dbReference type="Pfam" id="PF06441"/>
    </source>
</evidence>
<gene>
    <name evidence="10" type="ORF">APLA_LOCUS2437</name>
</gene>
<dbReference type="PIRSF" id="PIRSF001112">
    <property type="entry name" value="Epoxide_hydrolase"/>
    <property type="match status" value="1"/>
</dbReference>
<dbReference type="PANTHER" id="PTHR21661:SF35">
    <property type="entry name" value="EPOXIDE HYDROLASE"/>
    <property type="match status" value="1"/>
</dbReference>
<protein>
    <recommendedName>
        <fullName evidence="6">Epoxide hydrolase</fullName>
        <ecNumber evidence="6">3.3.2.9</ecNumber>
    </recommendedName>
</protein>
<comment type="catalytic activity">
    <reaction evidence="1 6">
        <text>1-(4-methoxyphenyl)-N-methyl-N-[(3-methyloxetan-3-yl)methyl]methanamine + H2O = 2-{[(4-methoxybenzyl)(methyl)amino]methyl}-2-methylpropane-1,3-diol</text>
        <dbReference type="Rhea" id="RHEA:55764"/>
        <dbReference type="ChEBI" id="CHEBI:15377"/>
        <dbReference type="ChEBI" id="CHEBI:139161"/>
        <dbReference type="ChEBI" id="CHEBI:139164"/>
        <dbReference type="EC" id="3.3.2.9"/>
    </reaction>
</comment>
<feature type="active site" description="Nucleophile" evidence="7">
    <location>
        <position position="249"/>
    </location>
</feature>
<dbReference type="GO" id="GO:0005789">
    <property type="term" value="C:endoplasmic reticulum membrane"/>
    <property type="evidence" value="ECO:0007669"/>
    <property type="project" value="UniProtKB-SubCell"/>
</dbReference>
<dbReference type="PANTHER" id="PTHR21661">
    <property type="entry name" value="EPOXIDE HYDROLASE 1-RELATED"/>
    <property type="match status" value="1"/>
</dbReference>
<keyword evidence="6" id="KW-0256">Endoplasmic reticulum</keyword>
<evidence type="ECO:0000256" key="2">
    <source>
        <dbReference type="ARBA" id="ARBA00004111"/>
    </source>
</evidence>
<feature type="domain" description="Epoxide hydrolase N-terminal" evidence="9">
    <location>
        <begin position="72"/>
        <end position="183"/>
    </location>
</feature>
<evidence type="ECO:0000256" key="8">
    <source>
        <dbReference type="SAM" id="Phobius"/>
    </source>
</evidence>
<dbReference type="PRINTS" id="PR00412">
    <property type="entry name" value="EPOXHYDRLASE"/>
</dbReference>
<dbReference type="InterPro" id="IPR016292">
    <property type="entry name" value="Epoxide_hydrolase"/>
</dbReference>
<dbReference type="Pfam" id="PF06441">
    <property type="entry name" value="EHN"/>
    <property type="match status" value="1"/>
</dbReference>
<evidence type="ECO:0000256" key="1">
    <source>
        <dbReference type="ARBA" id="ARBA00000221"/>
    </source>
</evidence>
<comment type="caution">
    <text evidence="10">The sequence shown here is derived from an EMBL/GenBank/DDBJ whole genome shotgun (WGS) entry which is preliminary data.</text>
</comment>
<evidence type="ECO:0000256" key="3">
    <source>
        <dbReference type="ARBA" id="ARBA00010088"/>
    </source>
</evidence>
<feature type="active site" description="Proton donor" evidence="7">
    <location>
        <position position="394"/>
    </location>
</feature>
<dbReference type="GO" id="GO:0097176">
    <property type="term" value="P:epoxide metabolic process"/>
    <property type="evidence" value="ECO:0007669"/>
    <property type="project" value="TreeGrafter"/>
</dbReference>
<dbReference type="InterPro" id="IPR000639">
    <property type="entry name" value="Epox_hydrolase-like"/>
</dbReference>
<accession>A0A8S0Z5W3</accession>
<comment type="function">
    <text evidence="6">Catalyzes juvenile hormone hydrolysis.</text>
</comment>
<dbReference type="InterPro" id="IPR029058">
    <property type="entry name" value="AB_hydrolase_fold"/>
</dbReference>
<evidence type="ECO:0000313" key="11">
    <source>
        <dbReference type="Proteomes" id="UP000494256"/>
    </source>
</evidence>
<sequence length="475" mass="54443">MNKKVKKKERDSGKDVRSDISAFSILSAIILVGISIAGYVVYKSVVHVPDMPDLDLNVWWGHNTSEPQDTSIRPYKIVYSDAMELKLRGLFEMYRRSKKKDSLKDSAWTYGVNSEALEKFFSYWIFKYDFRQRPKFLNQFDQYKTNIQGLDIHYLHKKPNVDKNLKVLPLLLLHGWPGSVREFYEAIPLLTTPRPGYNFVFEVIAPSIPGFIFSEAPARPGLSPYQIAILMRNLMHRIGHKYYYIQGGDFGHAIGSNMATIFQYEVLGFHTNLPVNLGKNAVWTWLLGSIWPSYVAGEHTNKWYPLGAKIKFYLEEFGYMHLQSTKPDTIGIALQDSAMGLAAYMLDKLMVFTDPANKLSPEGGLDKYFSYDKLLDNIMLYWISGSITTAMRLYKECIVDADVEQTLAQIPTNVPTWGLRFKHELAHSPDFVLKWKYPNLVGTTNFDFGGHFAAFERPEEFSSDVFKAVKAFSTL</sequence>